<evidence type="ECO:0000313" key="1">
    <source>
        <dbReference type="EMBL" id="KAF0567581.1"/>
    </source>
</evidence>
<reference evidence="1 2" key="1">
    <citation type="submission" date="2019-09" db="EMBL/GenBank/DDBJ databases">
        <title>Draft genome sequence of Psychrobacter nivimaris LAMA 639, in search for biotechnological relevant genes.</title>
        <authorList>
            <person name="Lima A.O.S."/>
            <person name="Staloch B.E.K."/>
            <person name="Freitas R.C."/>
            <person name="Niero H."/>
            <person name="Silva M.A.C."/>
        </authorList>
    </citation>
    <scope>NUCLEOTIDE SEQUENCE [LARGE SCALE GENOMIC DNA]</scope>
    <source>
        <strain evidence="1 2">LAMA 639</strain>
    </source>
</reference>
<organism evidence="1 2">
    <name type="scientific">Psychrobacter nivimaris</name>
    <dbReference type="NCBI Taxonomy" id="281738"/>
    <lineage>
        <taxon>Bacteria</taxon>
        <taxon>Pseudomonadati</taxon>
        <taxon>Pseudomonadota</taxon>
        <taxon>Gammaproteobacteria</taxon>
        <taxon>Moraxellales</taxon>
        <taxon>Moraxellaceae</taxon>
        <taxon>Psychrobacter</taxon>
    </lineage>
</organism>
<sequence length="37" mass="4018">MVAALSFLVTTLLTTVSNRATLSHVSLVNTHIYQTTI</sequence>
<dbReference type="Proteomes" id="UP000471465">
    <property type="component" value="Unassembled WGS sequence"/>
</dbReference>
<evidence type="ECO:0000313" key="2">
    <source>
        <dbReference type="Proteomes" id="UP000471465"/>
    </source>
</evidence>
<accession>A0A6N7BX94</accession>
<protein>
    <submittedName>
        <fullName evidence="1">Uncharacterized protein</fullName>
    </submittedName>
</protein>
<dbReference type="AlphaFoldDB" id="A0A6N7BX94"/>
<keyword evidence="2" id="KW-1185">Reference proteome</keyword>
<dbReference type="EMBL" id="VZIZ01000040">
    <property type="protein sequence ID" value="KAF0567581.1"/>
    <property type="molecule type" value="Genomic_DNA"/>
</dbReference>
<comment type="caution">
    <text evidence="1">The sequence shown here is derived from an EMBL/GenBank/DDBJ whole genome shotgun (WGS) entry which is preliminary data.</text>
</comment>
<gene>
    <name evidence="1" type="ORF">FQV37_2026</name>
</gene>
<name>A0A6N7BX94_9GAMM</name>
<proteinExistence type="predicted"/>